<feature type="domain" description="Nucleoside phosphorylase" evidence="7">
    <location>
        <begin position="2"/>
        <end position="227"/>
    </location>
</feature>
<dbReference type="Proteomes" id="UP000521358">
    <property type="component" value="Unassembled WGS sequence"/>
</dbReference>
<dbReference type="EMBL" id="JAAVMB010000022">
    <property type="protein sequence ID" value="NKC69188.1"/>
    <property type="molecule type" value="Genomic_DNA"/>
</dbReference>
<dbReference type="FunFam" id="3.40.50.1580:FF:000001">
    <property type="entry name" value="MTA/SAH nucleosidase family protein"/>
    <property type="match status" value="1"/>
</dbReference>
<dbReference type="EMBL" id="NGJX01000013">
    <property type="protein sequence ID" value="RST99927.1"/>
    <property type="molecule type" value="Genomic_DNA"/>
</dbReference>
<feature type="binding site" evidence="6">
    <location>
        <position position="78"/>
    </location>
    <ligand>
        <name>substrate</name>
    </ligand>
</feature>
<dbReference type="GO" id="GO:0008782">
    <property type="term" value="F:adenosylhomocysteine nucleosidase activity"/>
    <property type="evidence" value="ECO:0007669"/>
    <property type="project" value="UniProtKB-UniRule"/>
</dbReference>
<dbReference type="PANTHER" id="PTHR46832:SF1">
    <property type="entry name" value="5'-METHYLTHIOADENOSINE_S-ADENOSYLHOMOCYSTEINE NUCLEOSIDASE"/>
    <property type="match status" value="1"/>
</dbReference>
<dbReference type="EC" id="3.2.2.9" evidence="6"/>
<keyword evidence="2 6" id="KW-0028">Amino-acid biosynthesis</keyword>
<comment type="caution">
    <text evidence="9">The sequence shown here is derived from an EMBL/GenBank/DDBJ whole genome shotgun (WGS) entry which is preliminary data.</text>
</comment>
<organism evidence="9 10">
    <name type="scientific">Vagococcus fluvialis</name>
    <dbReference type="NCBI Taxonomy" id="2738"/>
    <lineage>
        <taxon>Bacteria</taxon>
        <taxon>Bacillati</taxon>
        <taxon>Bacillota</taxon>
        <taxon>Bacilli</taxon>
        <taxon>Lactobacillales</taxon>
        <taxon>Enterococcaceae</taxon>
        <taxon>Vagococcus</taxon>
    </lineage>
</organism>
<feature type="binding site" evidence="6">
    <location>
        <position position="152"/>
    </location>
    <ligand>
        <name>substrate</name>
    </ligand>
</feature>
<comment type="similarity">
    <text evidence="6">Belongs to the PNP/UDP phosphorylase family. MtnN subfamily.</text>
</comment>
<evidence type="ECO:0000256" key="1">
    <source>
        <dbReference type="ARBA" id="ARBA00004945"/>
    </source>
</evidence>
<evidence type="ECO:0000313" key="8">
    <source>
        <dbReference type="EMBL" id="NKC69188.1"/>
    </source>
</evidence>
<proteinExistence type="inferred from homology"/>
<reference evidence="9 10" key="1">
    <citation type="submission" date="2017-05" db="EMBL/GenBank/DDBJ databases">
        <title>Vagococcus spp. assemblies.</title>
        <authorList>
            <person name="Gulvik C.A."/>
        </authorList>
    </citation>
    <scope>NUCLEOTIDE SEQUENCE [LARGE SCALE GENOMIC DNA]</scope>
    <source>
        <strain evidence="9 10">NCFB 2497</strain>
    </source>
</reference>
<name>A0A430A0Q3_9ENTE</name>
<evidence type="ECO:0000256" key="5">
    <source>
        <dbReference type="ARBA" id="ARBA00050313"/>
    </source>
</evidence>
<dbReference type="RefSeq" id="WP_114290285.1">
    <property type="nucleotide sequence ID" value="NZ_CP081459.1"/>
</dbReference>
<comment type="catalytic activity">
    <reaction evidence="6">
        <text>S-adenosyl-L-homocysteine + H2O = S-(5-deoxy-D-ribos-5-yl)-L-homocysteine + adenine</text>
        <dbReference type="Rhea" id="RHEA:17805"/>
        <dbReference type="ChEBI" id="CHEBI:15377"/>
        <dbReference type="ChEBI" id="CHEBI:16708"/>
        <dbReference type="ChEBI" id="CHEBI:57856"/>
        <dbReference type="ChEBI" id="CHEBI:58195"/>
        <dbReference type="EC" id="3.2.2.9"/>
    </reaction>
</comment>
<dbReference type="SUPFAM" id="SSF53167">
    <property type="entry name" value="Purine and uridine phosphorylases"/>
    <property type="match status" value="1"/>
</dbReference>
<evidence type="ECO:0000313" key="9">
    <source>
        <dbReference type="EMBL" id="RST99927.1"/>
    </source>
</evidence>
<sequence>MKIGIIGAMEQEVKILSEKLENMSTWEEAGATFYTGVVGEHEVVLTRSGIGKTLAALTTTLLISHYKVDIVINTGSAGGIGEGLAIGDVVISDKLAYSDVDVTAFGYEYGQMAQMPLYYEANDVLVQAAMEASSNNMLNGRVGLIVSGDTFVHSQKQIHDIKTHFPMCLANEMEGAAIAHVAHQYDVPFVVIRAMSDVGDENASVNFDEFIIDAGEKSAKMVLALLAEIKEGDI</sequence>
<dbReference type="InterPro" id="IPR010049">
    <property type="entry name" value="MTA_SAH_Nsdase"/>
</dbReference>
<evidence type="ECO:0000256" key="2">
    <source>
        <dbReference type="ARBA" id="ARBA00022605"/>
    </source>
</evidence>
<comment type="catalytic activity">
    <reaction evidence="6">
        <text>S-methyl-5'-thioadenosine + H2O = 5-(methylsulfanyl)-D-ribose + adenine</text>
        <dbReference type="Rhea" id="RHEA:13617"/>
        <dbReference type="ChEBI" id="CHEBI:15377"/>
        <dbReference type="ChEBI" id="CHEBI:16708"/>
        <dbReference type="ChEBI" id="CHEBI:17509"/>
        <dbReference type="ChEBI" id="CHEBI:78440"/>
        <dbReference type="EC" id="3.2.2.9"/>
    </reaction>
</comment>
<dbReference type="GO" id="GO:0008930">
    <property type="term" value="F:methylthioadenosine nucleosidase activity"/>
    <property type="evidence" value="ECO:0007669"/>
    <property type="project" value="UniProtKB-UniRule"/>
</dbReference>
<dbReference type="GO" id="GO:0009164">
    <property type="term" value="P:nucleoside catabolic process"/>
    <property type="evidence" value="ECO:0007669"/>
    <property type="project" value="InterPro"/>
</dbReference>
<dbReference type="UniPathway" id="UPA00904">
    <property type="reaction ID" value="UER00871"/>
</dbReference>
<dbReference type="CDD" id="cd09008">
    <property type="entry name" value="MTAN"/>
    <property type="match status" value="1"/>
</dbReference>
<reference evidence="8 11" key="2">
    <citation type="submission" date="2020-03" db="EMBL/GenBank/DDBJ databases">
        <title>Bacterial samples isolated from urine from healthy bovine heifers (Gyr breed).</title>
        <authorList>
            <person name="Giannattasio-Ferraz S."/>
            <person name="Maskeri L."/>
            <person name="Penido A."/>
            <person name="Barbosa-Stancioli E.F."/>
            <person name="Putonti C."/>
        </authorList>
    </citation>
    <scope>NUCLEOTIDE SEQUENCE [LARGE SCALE GENOMIC DNA]</scope>
    <source>
        <strain evidence="8 11">UFMG-H7</strain>
    </source>
</reference>
<dbReference type="GO" id="GO:0005829">
    <property type="term" value="C:cytosol"/>
    <property type="evidence" value="ECO:0007669"/>
    <property type="project" value="TreeGrafter"/>
</dbReference>
<evidence type="ECO:0000256" key="4">
    <source>
        <dbReference type="ARBA" id="ARBA00023167"/>
    </source>
</evidence>
<evidence type="ECO:0000256" key="6">
    <source>
        <dbReference type="HAMAP-Rule" id="MF_01684"/>
    </source>
</evidence>
<dbReference type="GeneID" id="63147208"/>
<dbReference type="NCBIfam" id="TIGR01704">
    <property type="entry name" value="MTA_SAH-Nsdase"/>
    <property type="match status" value="1"/>
</dbReference>
<comment type="function">
    <text evidence="6">Catalyzes the irreversible cleavage of the glycosidic bond in both 5'-methylthioadenosine (MTA) and S-adenosylhomocysteine (SAH/AdoHcy) to adenine and the corresponding thioribose, 5'-methylthioribose and S-ribosylhomocysteine, respectively. Also cleaves 5'-deoxyadenosine, a toxic by-product of radical S-adenosylmethionine (SAM) enzymes, into 5-deoxyribose and adenine.</text>
</comment>
<keyword evidence="8" id="KW-0326">Glycosidase</keyword>
<keyword evidence="3 6" id="KW-0378">Hydrolase</keyword>
<feature type="binding site" evidence="6">
    <location>
        <begin position="173"/>
        <end position="174"/>
    </location>
    <ligand>
        <name>substrate</name>
    </ligand>
</feature>
<protein>
    <recommendedName>
        <fullName evidence="6">5'-methylthioadenosine/S-adenosylhomocysteine nucleosidase</fullName>
        <shortName evidence="6">MTA/SAH nucleosidase</shortName>
        <shortName evidence="6">MTAN</shortName>
        <ecNumber evidence="6">3.2.2.9</ecNumber>
    </recommendedName>
    <alternativeName>
        <fullName evidence="6">5'-deoxyadenosine nucleosidase</fullName>
        <shortName evidence="6">DOA nucleosidase</shortName>
        <shortName evidence="6">dAdo nucleosidase</shortName>
    </alternativeName>
    <alternativeName>
        <fullName evidence="6">5'-methylthioadenosine nucleosidase</fullName>
        <shortName evidence="6">MTA nucleosidase</shortName>
    </alternativeName>
    <alternativeName>
        <fullName evidence="6">S-adenosylhomocysteine nucleosidase</fullName>
        <shortName evidence="6">AdoHcy nucleosidase</shortName>
        <shortName evidence="6">SAH nucleosidase</shortName>
        <shortName evidence="6">SRH nucleosidase</shortName>
    </alternativeName>
</protein>
<comment type="catalytic activity">
    <reaction evidence="5">
        <text>5'-deoxyadenosine + H2O = 5-deoxy-D-ribose + adenine</text>
        <dbReference type="Rhea" id="RHEA:29859"/>
        <dbReference type="ChEBI" id="CHEBI:15377"/>
        <dbReference type="ChEBI" id="CHEBI:16708"/>
        <dbReference type="ChEBI" id="CHEBI:17319"/>
        <dbReference type="ChEBI" id="CHEBI:149540"/>
        <dbReference type="EC" id="3.2.2.9"/>
    </reaction>
    <physiologicalReaction direction="left-to-right" evidence="5">
        <dbReference type="Rhea" id="RHEA:29860"/>
    </physiologicalReaction>
</comment>
<evidence type="ECO:0000259" key="7">
    <source>
        <dbReference type="Pfam" id="PF01048"/>
    </source>
</evidence>
<dbReference type="NCBIfam" id="NF004079">
    <property type="entry name" value="PRK05584.1"/>
    <property type="match status" value="1"/>
</dbReference>
<keyword evidence="10" id="KW-1185">Reference proteome</keyword>
<keyword evidence="4 6" id="KW-0486">Methionine biosynthesis</keyword>
<dbReference type="GO" id="GO:0019509">
    <property type="term" value="P:L-methionine salvage from methylthioadenosine"/>
    <property type="evidence" value="ECO:0007669"/>
    <property type="project" value="UniProtKB-UniRule"/>
</dbReference>
<dbReference type="HAMAP" id="MF_01684">
    <property type="entry name" value="Salvage_MtnN"/>
    <property type="match status" value="1"/>
</dbReference>
<evidence type="ECO:0000256" key="3">
    <source>
        <dbReference type="ARBA" id="ARBA00022801"/>
    </source>
</evidence>
<dbReference type="PANTHER" id="PTHR46832">
    <property type="entry name" value="5'-METHYLTHIOADENOSINE/S-ADENOSYLHOMOCYSTEINE NUCLEOSIDASE"/>
    <property type="match status" value="1"/>
</dbReference>
<dbReference type="GO" id="GO:0019284">
    <property type="term" value="P:L-methionine salvage from S-adenosylmethionine"/>
    <property type="evidence" value="ECO:0007669"/>
    <property type="project" value="TreeGrafter"/>
</dbReference>
<gene>
    <name evidence="6" type="primary">mtnN</name>
    <name evidence="9" type="ORF">CBF32_11175</name>
    <name evidence="8" type="ORF">HED35_13905</name>
</gene>
<feature type="active site" description="Proton donor" evidence="6">
    <location>
        <position position="197"/>
    </location>
</feature>
<dbReference type="InterPro" id="IPR035994">
    <property type="entry name" value="Nucleoside_phosphorylase_sf"/>
</dbReference>
<dbReference type="OrthoDB" id="9792278at2"/>
<dbReference type="Proteomes" id="UP000288197">
    <property type="component" value="Unassembled WGS sequence"/>
</dbReference>
<evidence type="ECO:0000313" key="11">
    <source>
        <dbReference type="Proteomes" id="UP000521358"/>
    </source>
</evidence>
<dbReference type="InterPro" id="IPR000845">
    <property type="entry name" value="Nucleoside_phosphorylase_d"/>
</dbReference>
<evidence type="ECO:0000313" key="10">
    <source>
        <dbReference type="Proteomes" id="UP000288197"/>
    </source>
</evidence>
<accession>A0A430A0Q3</accession>
<comment type="pathway">
    <text evidence="1 6">Amino-acid biosynthesis; L-methionine biosynthesis via salvage pathway; S-methyl-5-thio-alpha-D-ribose 1-phosphate from S-methyl-5'-thioadenosine (hydrolase route): step 1/2.</text>
</comment>
<feature type="active site" description="Proton acceptor" evidence="6">
    <location>
        <position position="12"/>
    </location>
</feature>
<dbReference type="AlphaFoldDB" id="A0A430A0Q3"/>
<dbReference type="Pfam" id="PF01048">
    <property type="entry name" value="PNP_UDP_1"/>
    <property type="match status" value="1"/>
</dbReference>
<dbReference type="Gene3D" id="3.40.50.1580">
    <property type="entry name" value="Nucleoside phosphorylase domain"/>
    <property type="match status" value="1"/>
</dbReference>